<protein>
    <submittedName>
        <fullName evidence="1">Uncharacterized protein</fullName>
    </submittedName>
</protein>
<dbReference type="PATRIC" id="fig|333146.12.peg.1984"/>
<gene>
    <name evidence="1" type="ORF">FACI_IFERC00001G1951</name>
</gene>
<proteinExistence type="predicted"/>
<reference evidence="1 2" key="1">
    <citation type="journal article" date="2007" name="Proc. Natl. Acad. Sci. U.S.A.">
        <title>Genome dynamics in a natural archaeal population.</title>
        <authorList>
            <person name="Allen E.E."/>
            <person name="Tyson G.W."/>
            <person name="Whitaker R.J."/>
            <person name="Detter J.C."/>
            <person name="Richardson P.M."/>
            <person name="Banfield J.F."/>
        </authorList>
    </citation>
    <scope>NUCLEOTIDE SEQUENCE [LARGE SCALE GENOMIC DNA]</scope>
    <source>
        <strain evidence="2">fer1</strain>
    </source>
</reference>
<sequence length="52" mass="5903">MKILAEQDLENLLLSGSLKKDDDVMEMVFEYINKGLRISKVASISNMSSYSF</sequence>
<name>S0ASZ4_FERAC</name>
<dbReference type="EMBL" id="CP004145">
    <property type="protein sequence ID" value="AGO61927.1"/>
    <property type="molecule type" value="Genomic_DNA"/>
</dbReference>
<dbReference type="HOGENOM" id="CLU_3075158_0_0_2"/>
<organism evidence="1 2">
    <name type="scientific">Ferroplasma acidarmanus Fer1</name>
    <dbReference type="NCBI Taxonomy" id="333146"/>
    <lineage>
        <taxon>Archaea</taxon>
        <taxon>Methanobacteriati</taxon>
        <taxon>Thermoplasmatota</taxon>
        <taxon>Thermoplasmata</taxon>
        <taxon>Thermoplasmatales</taxon>
        <taxon>Ferroplasmaceae</taxon>
        <taxon>Ferroplasma</taxon>
    </lineage>
</organism>
<accession>S0ASZ4</accession>
<evidence type="ECO:0000313" key="2">
    <source>
        <dbReference type="Proteomes" id="UP000014660"/>
    </source>
</evidence>
<keyword evidence="2" id="KW-1185">Reference proteome</keyword>
<dbReference type="KEGG" id="fac:FACI_IFERC01G1951"/>
<evidence type="ECO:0000313" key="1">
    <source>
        <dbReference type="EMBL" id="AGO61927.1"/>
    </source>
</evidence>
<dbReference type="Proteomes" id="UP000014660">
    <property type="component" value="Chromosome"/>
</dbReference>
<dbReference type="AlphaFoldDB" id="S0ASZ4"/>